<dbReference type="CDD" id="cd00018">
    <property type="entry name" value="AP2"/>
    <property type="match status" value="1"/>
</dbReference>
<organism evidence="9 10">
    <name type="scientific">Salix udensis</name>
    <dbReference type="NCBI Taxonomy" id="889485"/>
    <lineage>
        <taxon>Eukaryota</taxon>
        <taxon>Viridiplantae</taxon>
        <taxon>Streptophyta</taxon>
        <taxon>Embryophyta</taxon>
        <taxon>Tracheophyta</taxon>
        <taxon>Spermatophyta</taxon>
        <taxon>Magnoliopsida</taxon>
        <taxon>eudicotyledons</taxon>
        <taxon>Gunneridae</taxon>
        <taxon>Pentapetalae</taxon>
        <taxon>rosids</taxon>
        <taxon>fabids</taxon>
        <taxon>Malpighiales</taxon>
        <taxon>Salicaceae</taxon>
        <taxon>Saliceae</taxon>
        <taxon>Salix</taxon>
    </lineage>
</organism>
<protein>
    <recommendedName>
        <fullName evidence="8">AP2/ERF domain-containing protein</fullName>
    </recommendedName>
</protein>
<dbReference type="InterPro" id="IPR036955">
    <property type="entry name" value="AP2/ERF_dom_sf"/>
</dbReference>
<keyword evidence="6" id="KW-0539">Nucleus</keyword>
<comment type="caution">
    <text evidence="9">The sequence shown here is derived from an EMBL/GenBank/DDBJ whole genome shotgun (WGS) entry which is preliminary data.</text>
</comment>
<dbReference type="Proteomes" id="UP001162972">
    <property type="component" value="Chromosome 1"/>
</dbReference>
<dbReference type="Gene3D" id="3.30.730.10">
    <property type="entry name" value="AP2/ERF domain"/>
    <property type="match status" value="1"/>
</dbReference>
<feature type="domain" description="AP2/ERF" evidence="8">
    <location>
        <begin position="36"/>
        <end position="93"/>
    </location>
</feature>
<accession>A0AAD6PFG3</accession>
<keyword evidence="4" id="KW-0238">DNA-binding</keyword>
<evidence type="ECO:0000256" key="4">
    <source>
        <dbReference type="ARBA" id="ARBA00023125"/>
    </source>
</evidence>
<dbReference type="InterPro" id="IPR016177">
    <property type="entry name" value="DNA-bd_dom_sf"/>
</dbReference>
<evidence type="ECO:0000256" key="2">
    <source>
        <dbReference type="ARBA" id="ARBA00022745"/>
    </source>
</evidence>
<proteinExistence type="predicted"/>
<evidence type="ECO:0000256" key="7">
    <source>
        <dbReference type="SAM" id="MobiDB-lite"/>
    </source>
</evidence>
<feature type="region of interest" description="Disordered" evidence="7">
    <location>
        <begin position="1"/>
        <end position="37"/>
    </location>
</feature>
<keyword evidence="3" id="KW-0805">Transcription regulation</keyword>
<dbReference type="GO" id="GO:0003677">
    <property type="term" value="F:DNA binding"/>
    <property type="evidence" value="ECO:0007669"/>
    <property type="project" value="UniProtKB-KW"/>
</dbReference>
<dbReference type="EMBL" id="JAPFFJ010000005">
    <property type="protein sequence ID" value="KAJ6428487.1"/>
    <property type="molecule type" value="Genomic_DNA"/>
</dbReference>
<evidence type="ECO:0000313" key="9">
    <source>
        <dbReference type="EMBL" id="KAJ6428487.1"/>
    </source>
</evidence>
<dbReference type="Pfam" id="PF00847">
    <property type="entry name" value="AP2"/>
    <property type="match status" value="1"/>
</dbReference>
<dbReference type="PANTHER" id="PTHR31677:SF264">
    <property type="entry name" value="ETHYLENE-RESPONSIVE TRANSCRIPTION FACTOR LEP"/>
    <property type="match status" value="1"/>
</dbReference>
<dbReference type="AlphaFoldDB" id="A0AAD6PFG3"/>
<comment type="subcellular location">
    <subcellularLocation>
        <location evidence="1">Nucleus</location>
    </subcellularLocation>
</comment>
<dbReference type="GO" id="GO:0003700">
    <property type="term" value="F:DNA-binding transcription factor activity"/>
    <property type="evidence" value="ECO:0007669"/>
    <property type="project" value="InterPro"/>
</dbReference>
<sequence length="288" mass="31558">MDFTRSTETISTPSPSKTKRKQQQQQQQQQNQQEVRFLGVRRRPWGRYAAEIRDPSTKERHWLGTFDTAEEAAVAYDRAARSMRGSKARTNFVYSDMPPASSVTSIISPDESQLDNSALFAPIPRRSTHQNDTSCQQLCFSQDQYPFNAQAFGNSSGSWLAGGAGWAQGFEAGAGDGPCGSFEPNHADSLDVANGPNYLPNTDSIELPPLPPDVNSSCYGCDMGHEFWNDTGFFGFHEEQLNDDNGLEVSGSIMGFEPNEFGQHGSLFGIVQSVTGGLDLGSPSTLYF</sequence>
<dbReference type="PROSITE" id="PS51032">
    <property type="entry name" value="AP2_ERF"/>
    <property type="match status" value="1"/>
</dbReference>
<evidence type="ECO:0000256" key="6">
    <source>
        <dbReference type="ARBA" id="ARBA00023242"/>
    </source>
</evidence>
<dbReference type="GO" id="GO:0005634">
    <property type="term" value="C:nucleus"/>
    <property type="evidence" value="ECO:0007669"/>
    <property type="project" value="UniProtKB-SubCell"/>
</dbReference>
<evidence type="ECO:0000259" key="8">
    <source>
        <dbReference type="PROSITE" id="PS51032"/>
    </source>
</evidence>
<evidence type="ECO:0000256" key="1">
    <source>
        <dbReference type="ARBA" id="ARBA00004123"/>
    </source>
</evidence>
<dbReference type="SMART" id="SM00380">
    <property type="entry name" value="AP2"/>
    <property type="match status" value="1"/>
</dbReference>
<dbReference type="SUPFAM" id="SSF54171">
    <property type="entry name" value="DNA-binding domain"/>
    <property type="match status" value="1"/>
</dbReference>
<dbReference type="GO" id="GO:0009873">
    <property type="term" value="P:ethylene-activated signaling pathway"/>
    <property type="evidence" value="ECO:0007669"/>
    <property type="project" value="UniProtKB-KW"/>
</dbReference>
<evidence type="ECO:0000256" key="5">
    <source>
        <dbReference type="ARBA" id="ARBA00023163"/>
    </source>
</evidence>
<gene>
    <name evidence="9" type="ORF">OIU84_023833</name>
</gene>
<keyword evidence="2" id="KW-0936">Ethylene signaling pathway</keyword>
<name>A0AAD6PFG3_9ROSI</name>
<dbReference type="PANTHER" id="PTHR31677">
    <property type="entry name" value="AP2 DOMAIN CLASS TRANSCRIPTION FACTOR"/>
    <property type="match status" value="1"/>
</dbReference>
<evidence type="ECO:0000256" key="3">
    <source>
        <dbReference type="ARBA" id="ARBA00023015"/>
    </source>
</evidence>
<dbReference type="PRINTS" id="PR00367">
    <property type="entry name" value="ETHRSPELEMNT"/>
</dbReference>
<reference evidence="9 10" key="1">
    <citation type="journal article" date="2023" name="Int. J. Mol. Sci.">
        <title>De Novo Assembly and Annotation of 11 Diverse Shrub Willow (Salix) Genomes Reveals Novel Gene Organization in Sex-Linked Regions.</title>
        <authorList>
            <person name="Hyden B."/>
            <person name="Feng K."/>
            <person name="Yates T.B."/>
            <person name="Jawdy S."/>
            <person name="Cereghino C."/>
            <person name="Smart L.B."/>
            <person name="Muchero W."/>
        </authorList>
    </citation>
    <scope>NUCLEOTIDE SEQUENCE [LARGE SCALE GENOMIC DNA]</scope>
    <source>
        <tissue evidence="9">Shoot tip</tissue>
    </source>
</reference>
<keyword evidence="10" id="KW-1185">Reference proteome</keyword>
<feature type="compositionally biased region" description="Low complexity" evidence="7">
    <location>
        <begin position="23"/>
        <end position="33"/>
    </location>
</feature>
<keyword evidence="5" id="KW-0804">Transcription</keyword>
<dbReference type="InterPro" id="IPR001471">
    <property type="entry name" value="AP2/ERF_dom"/>
</dbReference>
<evidence type="ECO:0000313" key="10">
    <source>
        <dbReference type="Proteomes" id="UP001162972"/>
    </source>
</evidence>
<dbReference type="FunFam" id="3.30.730.10:FF:000001">
    <property type="entry name" value="Ethylene-responsive transcription factor 2"/>
    <property type="match status" value="1"/>
</dbReference>
<feature type="compositionally biased region" description="Polar residues" evidence="7">
    <location>
        <begin position="1"/>
        <end position="16"/>
    </location>
</feature>